<feature type="domain" description="WAP" evidence="2">
    <location>
        <begin position="23"/>
        <end position="76"/>
    </location>
</feature>
<keyword evidence="4" id="KW-1185">Reference proteome</keyword>
<dbReference type="GO" id="GO:0030414">
    <property type="term" value="F:peptidase inhibitor activity"/>
    <property type="evidence" value="ECO:0007669"/>
    <property type="project" value="InterPro"/>
</dbReference>
<dbReference type="Proteomes" id="UP001295444">
    <property type="component" value="Chromosome 01"/>
</dbReference>
<dbReference type="GO" id="GO:0005576">
    <property type="term" value="C:extracellular region"/>
    <property type="evidence" value="ECO:0007669"/>
    <property type="project" value="InterPro"/>
</dbReference>
<name>A0AAD1R5W6_PELCU</name>
<proteinExistence type="predicted"/>
<evidence type="ECO:0000259" key="2">
    <source>
        <dbReference type="PROSITE" id="PS51390"/>
    </source>
</evidence>
<accession>A0AAD1R5W6</accession>
<dbReference type="InterPro" id="IPR036645">
    <property type="entry name" value="Elafin-like_sf"/>
</dbReference>
<feature type="chain" id="PRO_5042289502" evidence="1">
    <location>
        <begin position="21"/>
        <end position="129"/>
    </location>
</feature>
<organism evidence="3 4">
    <name type="scientific">Pelobates cultripes</name>
    <name type="common">Western spadefoot toad</name>
    <dbReference type="NCBI Taxonomy" id="61616"/>
    <lineage>
        <taxon>Eukaryota</taxon>
        <taxon>Metazoa</taxon>
        <taxon>Chordata</taxon>
        <taxon>Craniata</taxon>
        <taxon>Vertebrata</taxon>
        <taxon>Euteleostomi</taxon>
        <taxon>Amphibia</taxon>
        <taxon>Batrachia</taxon>
        <taxon>Anura</taxon>
        <taxon>Pelobatoidea</taxon>
        <taxon>Pelobatidae</taxon>
        <taxon>Pelobates</taxon>
    </lineage>
</organism>
<dbReference type="PROSITE" id="PS51390">
    <property type="entry name" value="WAP"/>
    <property type="match status" value="1"/>
</dbReference>
<evidence type="ECO:0000313" key="4">
    <source>
        <dbReference type="Proteomes" id="UP001295444"/>
    </source>
</evidence>
<dbReference type="SMART" id="SM00217">
    <property type="entry name" value="WAP"/>
    <property type="match status" value="1"/>
</dbReference>
<protein>
    <submittedName>
        <fullName evidence="3">Whey acidic -like</fullName>
    </submittedName>
</protein>
<dbReference type="InterPro" id="IPR008197">
    <property type="entry name" value="WAP_dom"/>
</dbReference>
<feature type="signal peptide" evidence="1">
    <location>
        <begin position="1"/>
        <end position="20"/>
    </location>
</feature>
<dbReference type="AlphaFoldDB" id="A0AAD1R5W6"/>
<reference evidence="3" key="1">
    <citation type="submission" date="2022-03" db="EMBL/GenBank/DDBJ databases">
        <authorList>
            <person name="Alioto T."/>
            <person name="Alioto T."/>
            <person name="Gomez Garrido J."/>
        </authorList>
    </citation>
    <scope>NUCLEOTIDE SEQUENCE</scope>
</reference>
<dbReference type="Gene3D" id="4.10.75.10">
    <property type="entry name" value="Elafin-like"/>
    <property type="match status" value="1"/>
</dbReference>
<dbReference type="PRINTS" id="PR00003">
    <property type="entry name" value="4DISULPHCORE"/>
</dbReference>
<dbReference type="EMBL" id="OW240912">
    <property type="protein sequence ID" value="CAH2224504.1"/>
    <property type="molecule type" value="Genomic_DNA"/>
</dbReference>
<dbReference type="SUPFAM" id="SSF57256">
    <property type="entry name" value="Elafin-like"/>
    <property type="match status" value="1"/>
</dbReference>
<gene>
    <name evidence="3" type="ORF">PECUL_23A056458</name>
</gene>
<evidence type="ECO:0000256" key="1">
    <source>
        <dbReference type="SAM" id="SignalP"/>
    </source>
</evidence>
<evidence type="ECO:0000313" key="3">
    <source>
        <dbReference type="EMBL" id="CAH2224504.1"/>
    </source>
</evidence>
<dbReference type="Pfam" id="PF00095">
    <property type="entry name" value="WAP"/>
    <property type="match status" value="1"/>
</dbReference>
<keyword evidence="1" id="KW-0732">Signal</keyword>
<sequence>MISASLIALGLSLCFLGARATDPAEKPGICPLDVDYPRCDSVNVNNLKNDCRTDRDCKGDRKCCFSGCQKQCLLPLKAKLDPCPSYDPSICARIRLSPGNCHMDNQCQGTERCCFYCVDYYCGRIVIEN</sequence>